<dbReference type="Proteomes" id="UP000663887">
    <property type="component" value="Unassembled WGS sequence"/>
</dbReference>
<dbReference type="Proteomes" id="UP000663856">
    <property type="component" value="Unassembled WGS sequence"/>
</dbReference>
<comment type="caution">
    <text evidence="4">The sequence shown here is derived from an EMBL/GenBank/DDBJ whole genome shotgun (WGS) entry which is preliminary data.</text>
</comment>
<keyword evidence="6" id="KW-1185">Reference proteome</keyword>
<evidence type="ECO:0000313" key="3">
    <source>
        <dbReference type="EMBL" id="CAF2103035.1"/>
    </source>
</evidence>
<feature type="region of interest" description="Disordered" evidence="1">
    <location>
        <begin position="811"/>
        <end position="832"/>
    </location>
</feature>
<sequence>MANNRSSTHPISADFSALLHANFKQLNSLPIFDVDFLDKDNDWFLLCFLREQQRNGRSFEVTLSGLNSIVGVLADTSYFRSVIDNKIGFLNQNHHLIGESASNKSSTCQEISLALKTICELFPGRYSSLKKTNLDLQDDENNDNKTKKKLKNEEYSMVMSNATEVGLLNNLAKVNTILLHADGDAALNKLGYYDQGKNETSAGVSLFCDASDGIFGGFIRGTGVSQVKIDRPVALLNMLIASTGSKLASMLQRFYDTKDQDGVYGRVFFTWCQSISELPMAKTISFTNVPSFSHFAYAVAQFFVNQFEFRHLANKSDTITTNNDYIRGEERLIQERDKQKVTTRLTYSTCFDENDIQINSVNGTNDNDEQMSSFKLFKILLDDWWKASNSAEHHLKPVLRKVVNMLSKCIWSMKIVRIIFRLMGENLNSINQQQGDRTTLNSTCIDVEFQHAIQISINNYLSTECQETGHQHYIMWSNNNDIVVGYNWYSRKMLVVETLLTLKLVSDVITERAGKKTVEKSQEQVKLEKCMAKVMNFSVVFFTRQYLTSNKKGPGSGCLSHSNDLKPDQILLPLYESGLIIGGNFIKNARGGNEDLPYTSFCKQLPGVICNNPRIKQAFDNLNLNMESYELTFEHQRLPLGMEFLDEAIDFMKNNNHFVQYYHNYYKEDSRFKSFREMIDERIRLAEIVQNEDNICSNDLLLVNSNQQRNIHDKNFASTNSIIDKQMVTTADIIEASSVQTNCKSVSESSIKNIFLNTQIQIIDQDVDVTCQEQGTTADSGNEVEQQSIQIATNLDADLASKKQLSPLHESANAFDGNTTTESSTKGSSSNIVITDTQNVKHDHLNSLFEISQSQHQDERFSLDATVLPQNDPLKDLTNTIETRLTDIDNQNFQKRNKRGRPNSTNTTSQKWSMEEVNNVIVDPKSSSIWKSILIKRQFILGTLTDLFKMIPSKLFNEDARLKLVEFLIFKKILLKDNWFCDAKGNPIAGYMKGSPADPAVSLTLADFNIDIEEYKRSLNVHQNVKRIIDGKIINRSYLYSSLLQEHIKNDEWFKNNLEINVKFMYVRKEPLQTTSNYQTDQFQKEQKKKVHQAMINQKRKVDELQTQTSMICGSDIPAKRKRKPKIYDD</sequence>
<evidence type="ECO:0000313" key="4">
    <source>
        <dbReference type="EMBL" id="CAF4043443.1"/>
    </source>
</evidence>
<dbReference type="Proteomes" id="UP000663866">
    <property type="component" value="Unassembled WGS sequence"/>
</dbReference>
<dbReference type="EMBL" id="CAJOBG010003057">
    <property type="protein sequence ID" value="CAF4043443.1"/>
    <property type="molecule type" value="Genomic_DNA"/>
</dbReference>
<proteinExistence type="predicted"/>
<feature type="region of interest" description="Disordered" evidence="1">
    <location>
        <begin position="890"/>
        <end position="910"/>
    </location>
</feature>
<evidence type="ECO:0000313" key="5">
    <source>
        <dbReference type="EMBL" id="CAF4136047.1"/>
    </source>
</evidence>
<dbReference type="EMBL" id="CAJNRF010008628">
    <property type="protein sequence ID" value="CAF2103035.1"/>
    <property type="molecule type" value="Genomic_DNA"/>
</dbReference>
<accession>A0A819RKB9</accession>
<name>A0A819RKB9_9BILA</name>
<dbReference type="Proteomes" id="UP000663842">
    <property type="component" value="Unassembled WGS sequence"/>
</dbReference>
<dbReference type="AlphaFoldDB" id="A0A819RKB9"/>
<gene>
    <name evidence="4" type="ORF">OVN521_LOCUS17532</name>
    <name evidence="5" type="ORF">UXM345_LOCUS24289</name>
    <name evidence="3" type="ORF">WKI299_LOCUS20587</name>
    <name evidence="2" type="ORF">XDN619_LOCUS13696</name>
</gene>
<reference evidence="4" key="1">
    <citation type="submission" date="2021-02" db="EMBL/GenBank/DDBJ databases">
        <authorList>
            <person name="Nowell W R."/>
        </authorList>
    </citation>
    <scope>NUCLEOTIDE SEQUENCE</scope>
</reference>
<dbReference type="EMBL" id="CAJOBF010004383">
    <property type="protein sequence ID" value="CAF4136047.1"/>
    <property type="molecule type" value="Genomic_DNA"/>
</dbReference>
<evidence type="ECO:0000313" key="2">
    <source>
        <dbReference type="EMBL" id="CAF2076500.1"/>
    </source>
</evidence>
<protein>
    <submittedName>
        <fullName evidence="4">Uncharacterized protein</fullName>
    </submittedName>
</protein>
<organism evidence="4 6">
    <name type="scientific">Rotaria magnacalcarata</name>
    <dbReference type="NCBI Taxonomy" id="392030"/>
    <lineage>
        <taxon>Eukaryota</taxon>
        <taxon>Metazoa</taxon>
        <taxon>Spiralia</taxon>
        <taxon>Gnathifera</taxon>
        <taxon>Rotifera</taxon>
        <taxon>Eurotatoria</taxon>
        <taxon>Bdelloidea</taxon>
        <taxon>Philodinida</taxon>
        <taxon>Philodinidae</taxon>
        <taxon>Rotaria</taxon>
    </lineage>
</organism>
<evidence type="ECO:0000313" key="6">
    <source>
        <dbReference type="Proteomes" id="UP000663866"/>
    </source>
</evidence>
<dbReference type="EMBL" id="CAJNRG010005434">
    <property type="protein sequence ID" value="CAF2076500.1"/>
    <property type="molecule type" value="Genomic_DNA"/>
</dbReference>
<evidence type="ECO:0000256" key="1">
    <source>
        <dbReference type="SAM" id="MobiDB-lite"/>
    </source>
</evidence>
<feature type="compositionally biased region" description="Low complexity" evidence="1">
    <location>
        <begin position="819"/>
        <end position="830"/>
    </location>
</feature>